<dbReference type="GO" id="GO:0005886">
    <property type="term" value="C:plasma membrane"/>
    <property type="evidence" value="ECO:0007669"/>
    <property type="project" value="UniProtKB-SubCell"/>
</dbReference>
<feature type="transmembrane region" description="Helical" evidence="9">
    <location>
        <begin position="92"/>
        <end position="117"/>
    </location>
</feature>
<evidence type="ECO:0000259" key="10">
    <source>
        <dbReference type="Pfam" id="PF00999"/>
    </source>
</evidence>
<dbReference type="InterPro" id="IPR006153">
    <property type="entry name" value="Cation/H_exchanger_TM"/>
</dbReference>
<keyword evidence="7" id="KW-0406">Ion transport</keyword>
<organism evidence="11 12">
    <name type="scientific">Gottschalkia purinilytica</name>
    <name type="common">Clostridium purinilyticum</name>
    <dbReference type="NCBI Taxonomy" id="1503"/>
    <lineage>
        <taxon>Bacteria</taxon>
        <taxon>Bacillati</taxon>
        <taxon>Bacillota</taxon>
        <taxon>Tissierellia</taxon>
        <taxon>Tissierellales</taxon>
        <taxon>Gottschalkiaceae</taxon>
        <taxon>Gottschalkia</taxon>
    </lineage>
</organism>
<keyword evidence="4" id="KW-1003">Cell membrane</keyword>
<feature type="transmembrane region" description="Helical" evidence="9">
    <location>
        <begin position="224"/>
        <end position="243"/>
    </location>
</feature>
<feature type="domain" description="Cation/H+ exchanger transmembrane" evidence="10">
    <location>
        <begin position="18"/>
        <end position="402"/>
    </location>
</feature>
<evidence type="ECO:0000256" key="8">
    <source>
        <dbReference type="ARBA" id="ARBA00023136"/>
    </source>
</evidence>
<feature type="transmembrane region" description="Helical" evidence="9">
    <location>
        <begin position="163"/>
        <end position="182"/>
    </location>
</feature>
<evidence type="ECO:0000256" key="9">
    <source>
        <dbReference type="SAM" id="Phobius"/>
    </source>
</evidence>
<evidence type="ECO:0000256" key="2">
    <source>
        <dbReference type="ARBA" id="ARBA00022448"/>
    </source>
</evidence>
<feature type="transmembrane region" description="Helical" evidence="9">
    <location>
        <begin position="310"/>
        <end position="336"/>
    </location>
</feature>
<evidence type="ECO:0000256" key="5">
    <source>
        <dbReference type="ARBA" id="ARBA00022692"/>
    </source>
</evidence>
<comment type="caution">
    <text evidence="11">The sequence shown here is derived from an EMBL/GenBank/DDBJ whole genome shotgun (WGS) entry which is preliminary data.</text>
</comment>
<evidence type="ECO:0000313" key="11">
    <source>
        <dbReference type="EMBL" id="KNF08674.1"/>
    </source>
</evidence>
<sequence>MENSVMLLTKQILTSTVVILFVGMIFGKLSRLIKLPDVVLFLLAGIIIGPAVLNLISIDEASIANQLILVYGSAFILYEGGREIKLQVLNQVKVSVGLLSTLGVVVSSAVVGYAASYIFNIELIYGLLIGAIVASTDPASLIPVFQQVKIVDKIKQTVISESAFNDAMGTIAVFSVLTVIRLGKFNFSQNIKELIIMIFGGILVGAIVGLLISLSISNKKFGIFYEYAPIMSMIVVAISYVSAELIGGSGYMASFVAGLVCGNKSTFGLRIPDTAYYVQVHFRETLATIFRMSIFILLGTHVNFESLSKYWGYSVLIVLILMFVARPLSVWISTIFDKKSEWTFKEKLFIMWVRETGVIPAAMSGIVVSLKLPGYQIVSSVVFMAIIITLAFQATTTKWVAQKLGVLQESNNSSNRSA</sequence>
<accession>A0A0L0WAW8</accession>
<keyword evidence="2" id="KW-0813">Transport</keyword>
<dbReference type="PANTHER" id="PTHR32507">
    <property type="entry name" value="NA(+)/H(+) ANTIPORTER 1"/>
    <property type="match status" value="1"/>
</dbReference>
<feature type="transmembrane region" description="Helical" evidence="9">
    <location>
        <begin position="63"/>
        <end position="80"/>
    </location>
</feature>
<evidence type="ECO:0000313" key="12">
    <source>
        <dbReference type="Proteomes" id="UP000037267"/>
    </source>
</evidence>
<keyword evidence="8 9" id="KW-0472">Membrane</keyword>
<keyword evidence="5 9" id="KW-0812">Transmembrane</keyword>
<keyword evidence="3" id="KW-0050">Antiport</keyword>
<keyword evidence="6 9" id="KW-1133">Transmembrane helix</keyword>
<dbReference type="Gene3D" id="1.20.1530.20">
    <property type="match status" value="1"/>
</dbReference>
<evidence type="ECO:0000256" key="6">
    <source>
        <dbReference type="ARBA" id="ARBA00022989"/>
    </source>
</evidence>
<feature type="transmembrane region" description="Helical" evidence="9">
    <location>
        <begin position="288"/>
        <end position="304"/>
    </location>
</feature>
<feature type="transmembrane region" description="Helical" evidence="9">
    <location>
        <begin position="6"/>
        <end position="26"/>
    </location>
</feature>
<dbReference type="PANTHER" id="PTHR32507:SF0">
    <property type="entry name" value="NA(+)_H(+) ANTIPORTER 2-RELATED"/>
    <property type="match status" value="1"/>
</dbReference>
<comment type="subcellular location">
    <subcellularLocation>
        <location evidence="1">Cell membrane</location>
        <topology evidence="1">Multi-pass membrane protein</topology>
    </subcellularLocation>
</comment>
<evidence type="ECO:0000256" key="4">
    <source>
        <dbReference type="ARBA" id="ARBA00022475"/>
    </source>
</evidence>
<feature type="transmembrane region" description="Helical" evidence="9">
    <location>
        <begin position="374"/>
        <end position="394"/>
    </location>
</feature>
<evidence type="ECO:0000256" key="3">
    <source>
        <dbReference type="ARBA" id="ARBA00022449"/>
    </source>
</evidence>
<name>A0A0L0WAW8_GOTPU</name>
<dbReference type="GO" id="GO:0015297">
    <property type="term" value="F:antiporter activity"/>
    <property type="evidence" value="ECO:0007669"/>
    <property type="project" value="UniProtKB-KW"/>
</dbReference>
<evidence type="ECO:0000256" key="7">
    <source>
        <dbReference type="ARBA" id="ARBA00023065"/>
    </source>
</evidence>
<feature type="transmembrane region" description="Helical" evidence="9">
    <location>
        <begin position="194"/>
        <end position="212"/>
    </location>
</feature>
<dbReference type="InterPro" id="IPR038770">
    <property type="entry name" value="Na+/solute_symporter_sf"/>
</dbReference>
<dbReference type="Proteomes" id="UP000037267">
    <property type="component" value="Unassembled WGS sequence"/>
</dbReference>
<feature type="transmembrane region" description="Helical" evidence="9">
    <location>
        <begin position="348"/>
        <end position="368"/>
    </location>
</feature>
<feature type="transmembrane region" description="Helical" evidence="9">
    <location>
        <begin position="38"/>
        <end position="57"/>
    </location>
</feature>
<reference evidence="12" key="1">
    <citation type="submission" date="2015-07" db="EMBL/GenBank/DDBJ databases">
        <title>Draft genome sequence of the purine-degrading Gottschalkia purinilyticum DSM 1384 (formerly Clostridium purinilyticum).</title>
        <authorList>
            <person name="Poehlein A."/>
            <person name="Schiel-Bengelsdorf B."/>
            <person name="Bengelsdorf F.R."/>
            <person name="Daniel R."/>
            <person name="Duerre P."/>
        </authorList>
    </citation>
    <scope>NUCLEOTIDE SEQUENCE [LARGE SCALE GENOMIC DNA]</scope>
    <source>
        <strain evidence="12">DSM 1384</strain>
    </source>
</reference>
<dbReference type="OrthoDB" id="9793589at2"/>
<dbReference type="Pfam" id="PF00999">
    <property type="entry name" value="Na_H_Exchanger"/>
    <property type="match status" value="1"/>
</dbReference>
<dbReference type="RefSeq" id="WP_050355186.1">
    <property type="nucleotide sequence ID" value="NZ_LGSS01000006.1"/>
</dbReference>
<protein>
    <submittedName>
        <fullName evidence="11">Putative Na(+)/H(+) antiporter</fullName>
    </submittedName>
</protein>
<dbReference type="AlphaFoldDB" id="A0A0L0WAW8"/>
<dbReference type="EMBL" id="LGSS01000006">
    <property type="protein sequence ID" value="KNF08674.1"/>
    <property type="molecule type" value="Genomic_DNA"/>
</dbReference>
<keyword evidence="12" id="KW-1185">Reference proteome</keyword>
<evidence type="ECO:0000256" key="1">
    <source>
        <dbReference type="ARBA" id="ARBA00004651"/>
    </source>
</evidence>
<proteinExistence type="predicted"/>
<gene>
    <name evidence="11" type="ORF">CLPU_6c01600</name>
</gene>
<dbReference type="GO" id="GO:1902600">
    <property type="term" value="P:proton transmembrane transport"/>
    <property type="evidence" value="ECO:0007669"/>
    <property type="project" value="InterPro"/>
</dbReference>
<feature type="transmembrane region" description="Helical" evidence="9">
    <location>
        <begin position="123"/>
        <end position="142"/>
    </location>
</feature>